<accession>A0A9Q1EAQ5</accession>
<dbReference type="InterPro" id="IPR001878">
    <property type="entry name" value="Znf_CCHC"/>
</dbReference>
<sequence>MVTEGDQSVPRAGLRNTIRFQWRADGGIMPRENFGRAVLLGALNLKMEEVLCFQTNTLEKAYDITLSTSEVCLRVLEECRRRAAEKPVASFEIRRVAAFLRGFGEVLTEARKRLDSLGFWTGKRQFQVLLRPDLEGWEGFAHPPALFSIGADRGYLFYSRQPPYDRGRKAQGRFTEGSGTKECRRCGVVGHEAKNCPVPKACYGCGVTGHLAKVCPNAKPMPDEGPAGQEEGAQVEKRPPLKVRRKTAGGRKALSCEKELDAEDAASLWTAPWAIKRAFKFTVGDGSRPFAFGKSVPKVNQGMLTTVAMKALENLTGVLGSTDGSTKVPVKTKSTADKGEDTLKATAVPHKPVVRAAVLTVPKKVVAPPVSEPVGRAVDPPAGEISAGPPDLTEVVPTETLGEVPKQWGDCAMEGVVGPDGGATSPGAEAHEKDFVYKV</sequence>
<gene>
    <name evidence="3" type="ORF">SKAU_G00387050</name>
</gene>
<dbReference type="PANTHER" id="PTHR22639:SF3">
    <property type="entry name" value="ZINC FINGER CCHC DOMAIN-CONTAINING PROTEIN 3"/>
    <property type="match status" value="1"/>
</dbReference>
<dbReference type="PROSITE" id="PS50158">
    <property type="entry name" value="ZF_CCHC"/>
    <property type="match status" value="2"/>
</dbReference>
<dbReference type="Pfam" id="PF23058">
    <property type="entry name" value="RBD_ZCCHC3_2nd"/>
    <property type="match status" value="1"/>
</dbReference>
<protein>
    <recommendedName>
        <fullName evidence="2">CCHC-type domain-containing protein</fullName>
    </recommendedName>
</protein>
<dbReference type="InterPro" id="IPR042509">
    <property type="entry name" value="ZCCHC3"/>
</dbReference>
<feature type="domain" description="CCHC-type" evidence="2">
    <location>
        <begin position="202"/>
        <end position="217"/>
    </location>
</feature>
<dbReference type="EMBL" id="JAINUF010000020">
    <property type="protein sequence ID" value="KAJ8335363.1"/>
    <property type="molecule type" value="Genomic_DNA"/>
</dbReference>
<feature type="domain" description="CCHC-type" evidence="2">
    <location>
        <begin position="183"/>
        <end position="197"/>
    </location>
</feature>
<dbReference type="InterPro" id="IPR057811">
    <property type="entry name" value="RBD_ZCCHC3_2nd"/>
</dbReference>
<keyword evidence="4" id="KW-1185">Reference proteome</keyword>
<dbReference type="GO" id="GO:0003690">
    <property type="term" value="F:double-stranded DNA binding"/>
    <property type="evidence" value="ECO:0007669"/>
    <property type="project" value="InterPro"/>
</dbReference>
<dbReference type="SUPFAM" id="SSF57756">
    <property type="entry name" value="Retrovirus zinc finger-like domains"/>
    <property type="match status" value="1"/>
</dbReference>
<reference evidence="3" key="1">
    <citation type="journal article" date="2023" name="Science">
        <title>Genome structures resolve the early diversification of teleost fishes.</title>
        <authorList>
            <person name="Parey E."/>
            <person name="Louis A."/>
            <person name="Montfort J."/>
            <person name="Bouchez O."/>
            <person name="Roques C."/>
            <person name="Iampietro C."/>
            <person name="Lluch J."/>
            <person name="Castinel A."/>
            <person name="Donnadieu C."/>
            <person name="Desvignes T."/>
            <person name="Floi Bucao C."/>
            <person name="Jouanno E."/>
            <person name="Wen M."/>
            <person name="Mejri S."/>
            <person name="Dirks R."/>
            <person name="Jansen H."/>
            <person name="Henkel C."/>
            <person name="Chen W.J."/>
            <person name="Zahm M."/>
            <person name="Cabau C."/>
            <person name="Klopp C."/>
            <person name="Thompson A.W."/>
            <person name="Robinson-Rechavi M."/>
            <person name="Braasch I."/>
            <person name="Lecointre G."/>
            <person name="Bobe J."/>
            <person name="Postlethwait J.H."/>
            <person name="Berthelot C."/>
            <person name="Roest Crollius H."/>
            <person name="Guiguen Y."/>
        </authorList>
    </citation>
    <scope>NUCLEOTIDE SEQUENCE</scope>
    <source>
        <strain evidence="3">WJC10195</strain>
    </source>
</reference>
<evidence type="ECO:0000313" key="4">
    <source>
        <dbReference type="Proteomes" id="UP001152622"/>
    </source>
</evidence>
<dbReference type="AlphaFoldDB" id="A0A9Q1EAQ5"/>
<comment type="caution">
    <text evidence="3">The sequence shown here is derived from an EMBL/GenBank/DDBJ whole genome shotgun (WGS) entry which is preliminary data.</text>
</comment>
<organism evidence="3 4">
    <name type="scientific">Synaphobranchus kaupii</name>
    <name type="common">Kaup's arrowtooth eel</name>
    <dbReference type="NCBI Taxonomy" id="118154"/>
    <lineage>
        <taxon>Eukaryota</taxon>
        <taxon>Metazoa</taxon>
        <taxon>Chordata</taxon>
        <taxon>Craniata</taxon>
        <taxon>Vertebrata</taxon>
        <taxon>Euteleostomi</taxon>
        <taxon>Actinopterygii</taxon>
        <taxon>Neopterygii</taxon>
        <taxon>Teleostei</taxon>
        <taxon>Anguilliformes</taxon>
        <taxon>Synaphobranchidae</taxon>
        <taxon>Synaphobranchus</taxon>
    </lineage>
</organism>
<keyword evidence="1" id="KW-0862">Zinc</keyword>
<evidence type="ECO:0000256" key="1">
    <source>
        <dbReference type="PROSITE-ProRule" id="PRU00047"/>
    </source>
</evidence>
<dbReference type="OrthoDB" id="8962716at2759"/>
<dbReference type="Gene3D" id="4.10.60.10">
    <property type="entry name" value="Zinc finger, CCHC-type"/>
    <property type="match status" value="1"/>
</dbReference>
<dbReference type="PANTHER" id="PTHR22639">
    <property type="entry name" value="GAG-RELATED PROTEIN"/>
    <property type="match status" value="1"/>
</dbReference>
<evidence type="ECO:0000313" key="3">
    <source>
        <dbReference type="EMBL" id="KAJ8335363.1"/>
    </source>
</evidence>
<dbReference type="Pfam" id="PF00098">
    <property type="entry name" value="zf-CCHC"/>
    <property type="match status" value="1"/>
</dbReference>
<dbReference type="Proteomes" id="UP001152622">
    <property type="component" value="Chromosome 20"/>
</dbReference>
<dbReference type="Pfam" id="PF23057">
    <property type="entry name" value="RBD_ZCCHC3_1st"/>
    <property type="match status" value="1"/>
</dbReference>
<keyword evidence="1" id="KW-0863">Zinc-finger</keyword>
<name>A0A9Q1EAQ5_SYNKA</name>
<keyword evidence="1" id="KW-0479">Metal-binding</keyword>
<dbReference type="InterPro" id="IPR057810">
    <property type="entry name" value="RBD_ZCCHC3_1st"/>
</dbReference>
<evidence type="ECO:0000259" key="2">
    <source>
        <dbReference type="PROSITE" id="PS50158"/>
    </source>
</evidence>
<dbReference type="GO" id="GO:0002218">
    <property type="term" value="P:activation of innate immune response"/>
    <property type="evidence" value="ECO:0007669"/>
    <property type="project" value="InterPro"/>
</dbReference>
<proteinExistence type="predicted"/>
<dbReference type="InterPro" id="IPR036875">
    <property type="entry name" value="Znf_CCHC_sf"/>
</dbReference>
<dbReference type="GO" id="GO:0008270">
    <property type="term" value="F:zinc ion binding"/>
    <property type="evidence" value="ECO:0007669"/>
    <property type="project" value="UniProtKB-KW"/>
</dbReference>
<dbReference type="SMART" id="SM00343">
    <property type="entry name" value="ZnF_C2HC"/>
    <property type="match status" value="2"/>
</dbReference>
<dbReference type="GO" id="GO:0003723">
    <property type="term" value="F:RNA binding"/>
    <property type="evidence" value="ECO:0007669"/>
    <property type="project" value="InterPro"/>
</dbReference>